<dbReference type="InterPro" id="IPR036890">
    <property type="entry name" value="HATPase_C_sf"/>
</dbReference>
<keyword evidence="5" id="KW-0418">Kinase</keyword>
<keyword evidence="7" id="KW-0175">Coiled coil</keyword>
<keyword evidence="4" id="KW-0808">Transferase</keyword>
<dbReference type="InterPro" id="IPR005467">
    <property type="entry name" value="His_kinase_dom"/>
</dbReference>
<dbReference type="EMBL" id="CP022579">
    <property type="protein sequence ID" value="QEL66157.1"/>
    <property type="molecule type" value="Genomic_DNA"/>
</dbReference>
<dbReference type="InterPro" id="IPR003661">
    <property type="entry name" value="HisK_dim/P_dom"/>
</dbReference>
<evidence type="ECO:0000313" key="12">
    <source>
        <dbReference type="Proteomes" id="UP000323671"/>
    </source>
</evidence>
<evidence type="ECO:0000256" key="8">
    <source>
        <dbReference type="SAM" id="MobiDB-lite"/>
    </source>
</evidence>
<dbReference type="PANTHER" id="PTHR43711:SF31">
    <property type="entry name" value="HISTIDINE KINASE"/>
    <property type="match status" value="1"/>
</dbReference>
<keyword evidence="9" id="KW-1133">Transmembrane helix</keyword>
<keyword evidence="9" id="KW-0812">Transmembrane</keyword>
<dbReference type="SUPFAM" id="SSF47384">
    <property type="entry name" value="Homodimeric domain of signal transducing histidine kinase"/>
    <property type="match status" value="1"/>
</dbReference>
<dbReference type="Gene3D" id="1.10.287.130">
    <property type="match status" value="1"/>
</dbReference>
<keyword evidence="6" id="KW-0902">Two-component regulatory system</keyword>
<dbReference type="Pfam" id="PF00512">
    <property type="entry name" value="HisKA"/>
    <property type="match status" value="1"/>
</dbReference>
<evidence type="ECO:0000256" key="7">
    <source>
        <dbReference type="SAM" id="Coils"/>
    </source>
</evidence>
<accession>A0A5C1EDA7</accession>
<dbReference type="InterPro" id="IPR004358">
    <property type="entry name" value="Sig_transdc_His_kin-like_C"/>
</dbReference>
<evidence type="ECO:0000256" key="9">
    <source>
        <dbReference type="SAM" id="Phobius"/>
    </source>
</evidence>
<evidence type="ECO:0000259" key="10">
    <source>
        <dbReference type="PROSITE" id="PS50109"/>
    </source>
</evidence>
<feature type="region of interest" description="Disordered" evidence="8">
    <location>
        <begin position="36"/>
        <end position="80"/>
    </location>
</feature>
<name>A0A5C1EDA7_9RHOO</name>
<dbReference type="Gene3D" id="3.30.450.20">
    <property type="entry name" value="PAS domain"/>
    <property type="match status" value="1"/>
</dbReference>
<dbReference type="SMART" id="SM00388">
    <property type="entry name" value="HisKA"/>
    <property type="match status" value="1"/>
</dbReference>
<gene>
    <name evidence="11" type="ORF">OTERR_26810</name>
</gene>
<dbReference type="AlphaFoldDB" id="A0A5C1EDA7"/>
<comment type="catalytic activity">
    <reaction evidence="1">
        <text>ATP + protein L-histidine = ADP + protein N-phospho-L-histidine.</text>
        <dbReference type="EC" id="2.7.13.3"/>
    </reaction>
</comment>
<proteinExistence type="predicted"/>
<keyword evidence="12" id="KW-1185">Reference proteome</keyword>
<protein>
    <recommendedName>
        <fullName evidence="2">histidine kinase</fullName>
        <ecNumber evidence="2">2.7.13.3</ecNumber>
    </recommendedName>
</protein>
<feature type="transmembrane region" description="Helical" evidence="9">
    <location>
        <begin position="367"/>
        <end position="385"/>
    </location>
</feature>
<feature type="transmembrane region" description="Helical" evidence="9">
    <location>
        <begin position="90"/>
        <end position="111"/>
    </location>
</feature>
<sequence>MLSGSRDPLRVAATAVLPDIFIPLVLTVPSPSAPLLPETAEASAPADALPPDGGHDAPPDMPRGTTPFFPTLSGYARGDEPDARTPSPVLYAYGLFTVFVVLIAFVVDILVARNQELKAGELELTQHARLLAEHAARSFDSVEVLLDELNRDLSGGHRWWEWSDAHGHEFLRQRMTRTLPQIRHLIVFDGQGTQRFSGSFYPSNPINISDRVYFQRLKDGDARTRYGPYVGRNSNRHTYAVARRLERPNHVFAGVLMAALEPQYFEDFCWSTRPDDSFQAALVNNAGILVALCRQDADDQDEFLGRDFREVMAERDFRHASPLAESLRSERHLLAQVEVPGYDDLRLITVRTTESTLRQWRTRQVQVIALALVAAVSLLIAGLLIRRQFIGLRTLTVELTGHRDNLAQRVRQATREIETRRRDAERANRAKTRFLAAASHDLRQPLHALHMFLSDLRQTPLAPDQQSVLKRIEVATGAMGDQLESLLEISRLDLTRIEPERQAVPVTDLFAGLTATYAPLAEASGVTLRFHPPRRGSGVLETDPALLSRLLGNLIDNAIKFTPGGRVLVCARRHGPDHLRIEVRDNGIGVPAEHQEGIFEEFYQVGNTARQAEKGLGLGLAIVRRLADLLGHRVRFASRPGVGTVFGVVIPNPPRPRFGTAPRGPGVTVLSAFPPNEDERALLATLSGWGYAIRHEELPLPAGRLLPGRHDPYRVTLYCKRQPGPFGDEELATLLQGTVIVIAPEKETHPALPNVLNRPLRPARLRALLRSLAPQQENGLGRLGEFPHP</sequence>
<dbReference type="EC" id="2.7.13.3" evidence="2"/>
<organism evidence="11 12">
    <name type="scientific">Oryzomicrobium terrae</name>
    <dbReference type="NCBI Taxonomy" id="1735038"/>
    <lineage>
        <taxon>Bacteria</taxon>
        <taxon>Pseudomonadati</taxon>
        <taxon>Pseudomonadota</taxon>
        <taxon>Betaproteobacteria</taxon>
        <taxon>Rhodocyclales</taxon>
        <taxon>Rhodocyclaceae</taxon>
        <taxon>Oryzomicrobium</taxon>
    </lineage>
</organism>
<dbReference type="InterPro" id="IPR050736">
    <property type="entry name" value="Sensor_HK_Regulatory"/>
</dbReference>
<evidence type="ECO:0000256" key="1">
    <source>
        <dbReference type="ARBA" id="ARBA00000085"/>
    </source>
</evidence>
<evidence type="ECO:0000256" key="2">
    <source>
        <dbReference type="ARBA" id="ARBA00012438"/>
    </source>
</evidence>
<dbReference type="SMART" id="SM00387">
    <property type="entry name" value="HATPase_c"/>
    <property type="match status" value="1"/>
</dbReference>
<dbReference type="KEGG" id="otr:OTERR_26810"/>
<evidence type="ECO:0000313" key="11">
    <source>
        <dbReference type="EMBL" id="QEL66157.1"/>
    </source>
</evidence>
<dbReference type="GO" id="GO:0000155">
    <property type="term" value="F:phosphorelay sensor kinase activity"/>
    <property type="evidence" value="ECO:0007669"/>
    <property type="project" value="InterPro"/>
</dbReference>
<keyword evidence="3" id="KW-0597">Phosphoprotein</keyword>
<dbReference type="CDD" id="cd12914">
    <property type="entry name" value="PDC1_DGC_like"/>
    <property type="match status" value="1"/>
</dbReference>
<dbReference type="InterPro" id="IPR036097">
    <property type="entry name" value="HisK_dim/P_sf"/>
</dbReference>
<evidence type="ECO:0000256" key="3">
    <source>
        <dbReference type="ARBA" id="ARBA00022553"/>
    </source>
</evidence>
<evidence type="ECO:0000256" key="5">
    <source>
        <dbReference type="ARBA" id="ARBA00022777"/>
    </source>
</evidence>
<keyword evidence="9" id="KW-0472">Membrane</keyword>
<dbReference type="SUPFAM" id="SSF55874">
    <property type="entry name" value="ATPase domain of HSP90 chaperone/DNA topoisomerase II/histidine kinase"/>
    <property type="match status" value="1"/>
</dbReference>
<evidence type="ECO:0000256" key="4">
    <source>
        <dbReference type="ARBA" id="ARBA00022679"/>
    </source>
</evidence>
<evidence type="ECO:0000256" key="6">
    <source>
        <dbReference type="ARBA" id="ARBA00023012"/>
    </source>
</evidence>
<dbReference type="InterPro" id="IPR003594">
    <property type="entry name" value="HATPase_dom"/>
</dbReference>
<dbReference type="CDD" id="cd00082">
    <property type="entry name" value="HisKA"/>
    <property type="match status" value="1"/>
</dbReference>
<feature type="domain" description="Histidine kinase" evidence="10">
    <location>
        <begin position="437"/>
        <end position="654"/>
    </location>
</feature>
<dbReference type="PANTHER" id="PTHR43711">
    <property type="entry name" value="TWO-COMPONENT HISTIDINE KINASE"/>
    <property type="match status" value="1"/>
</dbReference>
<dbReference type="PRINTS" id="PR00344">
    <property type="entry name" value="BCTRLSENSOR"/>
</dbReference>
<dbReference type="Gene3D" id="3.30.565.10">
    <property type="entry name" value="Histidine kinase-like ATPase, C-terminal domain"/>
    <property type="match status" value="1"/>
</dbReference>
<dbReference type="Proteomes" id="UP000323671">
    <property type="component" value="Chromosome"/>
</dbReference>
<feature type="coiled-coil region" evidence="7">
    <location>
        <begin position="403"/>
        <end position="430"/>
    </location>
</feature>
<dbReference type="PROSITE" id="PS50109">
    <property type="entry name" value="HIS_KIN"/>
    <property type="match status" value="1"/>
</dbReference>
<reference evidence="11 12" key="1">
    <citation type="submission" date="2017-07" db="EMBL/GenBank/DDBJ databases">
        <title>Complete genome sequence of Oryzomicrobium terrae TPP412.</title>
        <authorList>
            <person name="Chiu L.-W."/>
            <person name="Lo K.-J."/>
            <person name="Tsai Y.-M."/>
            <person name="Lin S.-S."/>
            <person name="Kuo C.-H."/>
            <person name="Liu C.-T."/>
        </authorList>
    </citation>
    <scope>NUCLEOTIDE SEQUENCE [LARGE SCALE GENOMIC DNA]</scope>
    <source>
        <strain evidence="11 12">TPP412</strain>
    </source>
</reference>
<dbReference type="Pfam" id="PF02518">
    <property type="entry name" value="HATPase_c"/>
    <property type="match status" value="1"/>
</dbReference>